<dbReference type="Gene3D" id="3.40.50.1820">
    <property type="entry name" value="alpha/beta hydrolase"/>
    <property type="match status" value="1"/>
</dbReference>
<comment type="similarity">
    <text evidence="1">Belongs to the 'GDXG' lipolytic enzyme family.</text>
</comment>
<dbReference type="InterPro" id="IPR029058">
    <property type="entry name" value="AB_hydrolase_fold"/>
</dbReference>
<dbReference type="AlphaFoldDB" id="A0AA89B789"/>
<gene>
    <name evidence="3" type="ORF">RJ639_036431</name>
</gene>
<reference evidence="3" key="1">
    <citation type="submission" date="2022-12" db="EMBL/GenBank/DDBJ databases">
        <title>Draft genome assemblies for two species of Escallonia (Escalloniales).</title>
        <authorList>
            <person name="Chanderbali A."/>
            <person name="Dervinis C."/>
            <person name="Anghel I."/>
            <person name="Soltis D."/>
            <person name="Soltis P."/>
            <person name="Zapata F."/>
        </authorList>
    </citation>
    <scope>NUCLEOTIDE SEQUENCE</scope>
    <source>
        <strain evidence="3">UCBG64.0493</strain>
        <tissue evidence="3">Leaf</tissue>
    </source>
</reference>
<evidence type="ECO:0000259" key="2">
    <source>
        <dbReference type="Pfam" id="PF07859"/>
    </source>
</evidence>
<evidence type="ECO:0000313" key="3">
    <source>
        <dbReference type="EMBL" id="KAK3032414.1"/>
    </source>
</evidence>
<dbReference type="InterPro" id="IPR050466">
    <property type="entry name" value="Carboxylest/Gibb_receptor"/>
</dbReference>
<dbReference type="SUPFAM" id="SSF53474">
    <property type="entry name" value="alpha/beta-Hydrolases"/>
    <property type="match status" value="1"/>
</dbReference>
<accession>A0AA89B789</accession>
<organism evidence="3 4">
    <name type="scientific">Escallonia herrerae</name>
    <dbReference type="NCBI Taxonomy" id="1293975"/>
    <lineage>
        <taxon>Eukaryota</taxon>
        <taxon>Viridiplantae</taxon>
        <taxon>Streptophyta</taxon>
        <taxon>Embryophyta</taxon>
        <taxon>Tracheophyta</taxon>
        <taxon>Spermatophyta</taxon>
        <taxon>Magnoliopsida</taxon>
        <taxon>eudicotyledons</taxon>
        <taxon>Gunneridae</taxon>
        <taxon>Pentapetalae</taxon>
        <taxon>asterids</taxon>
        <taxon>campanulids</taxon>
        <taxon>Escalloniales</taxon>
        <taxon>Escalloniaceae</taxon>
        <taxon>Escallonia</taxon>
    </lineage>
</organism>
<dbReference type="PANTHER" id="PTHR23024:SF635">
    <property type="entry name" value="OS07G0162700 PROTEIN"/>
    <property type="match status" value="1"/>
</dbReference>
<name>A0AA89B789_9ASTE</name>
<protein>
    <recommendedName>
        <fullName evidence="2">Alpha/beta hydrolase fold-3 domain-containing protein</fullName>
    </recommendedName>
</protein>
<comment type="caution">
    <text evidence="3">The sequence shown here is derived from an EMBL/GenBank/DDBJ whole genome shotgun (WGS) entry which is preliminary data.</text>
</comment>
<evidence type="ECO:0000256" key="1">
    <source>
        <dbReference type="ARBA" id="ARBA00010515"/>
    </source>
</evidence>
<proteinExistence type="inferred from homology"/>
<keyword evidence="4" id="KW-1185">Reference proteome</keyword>
<dbReference type="Proteomes" id="UP001188597">
    <property type="component" value="Unassembled WGS sequence"/>
</dbReference>
<dbReference type="PANTHER" id="PTHR23024">
    <property type="entry name" value="ARYLACETAMIDE DEACETYLASE"/>
    <property type="match status" value="1"/>
</dbReference>
<dbReference type="GO" id="GO:0016787">
    <property type="term" value="F:hydrolase activity"/>
    <property type="evidence" value="ECO:0007669"/>
    <property type="project" value="InterPro"/>
</dbReference>
<feature type="domain" description="Alpha/beta hydrolase fold-3" evidence="2">
    <location>
        <begin position="70"/>
        <end position="244"/>
    </location>
</feature>
<dbReference type="Pfam" id="PF07859">
    <property type="entry name" value="Abhydrolase_3"/>
    <property type="match status" value="1"/>
</dbReference>
<dbReference type="EMBL" id="JAVXUP010000270">
    <property type="protein sequence ID" value="KAK3032414.1"/>
    <property type="molecule type" value="Genomic_DNA"/>
</dbReference>
<sequence>MAVHGDQQFEGDQRGNQGFWADPRCAYKSDYFSHQEAGGVVNAHHIVTFIVVMHGFRSADMTYGSGYGHSIVLSVDYENKLPTAYDDCYSALDWVSREKSSKPWLERANLSRVFLSGYSAGGNIAHQVAIKAIRDKACGVKIKGLLPIHPYFGSQRRTKLETADGAATDVTESADGSDRDYYGCNFEKVEMCNKEWRRFPAVVVYVAELDFLKEREVMYAEFLKKKGVKGVNLVEAEGESHVYHVFRPESEATRLLQKRMSEFINSH</sequence>
<evidence type="ECO:0000313" key="4">
    <source>
        <dbReference type="Proteomes" id="UP001188597"/>
    </source>
</evidence>
<dbReference type="InterPro" id="IPR013094">
    <property type="entry name" value="AB_hydrolase_3"/>
</dbReference>